<evidence type="ECO:0000313" key="3">
    <source>
        <dbReference type="Proteomes" id="UP000177798"/>
    </source>
</evidence>
<dbReference type="Proteomes" id="UP000177798">
    <property type="component" value="Chromosome 4"/>
</dbReference>
<proteinExistence type="predicted"/>
<dbReference type="OrthoDB" id="3490349at2759"/>
<evidence type="ECO:0000256" key="1">
    <source>
        <dbReference type="SAM" id="MobiDB-lite"/>
    </source>
</evidence>
<sequence>MPTFGFWRSEENPSKPKKKHHQRPPPKIISIRSKLHPVFHAPGVNVSPQNHYSTHVYLLFQRYDTMKSGLFSATISFRTMYNDFKGMKTIDISPNSEEADAQYDINGGKLKEVMGNRRIFMCKIGWVQRNENRGMLYAKVADCLPFPVRPDTMDSVEWEELRMKGNSRCEWIFKAIEVLKEGNWESLPVEQFRERHVEVKKVGGGGDFEDKKRRWERGVDRATRHFDYSGDALTYRETLKELGPKLRLSSEAKQARYLDKIMNDVGAALYSKHEEPRKILDKYRRRGE</sequence>
<feature type="compositionally biased region" description="Basic residues" evidence="1">
    <location>
        <begin position="15"/>
        <end position="24"/>
    </location>
</feature>
<dbReference type="VEuPathDB" id="FungiDB:sscle_04g032580"/>
<accession>A0A1D9Q0J1</accession>
<dbReference type="EMBL" id="CP017817">
    <property type="protein sequence ID" value="APA08488.1"/>
    <property type="molecule type" value="Genomic_DNA"/>
</dbReference>
<organism evidence="2 3">
    <name type="scientific">Sclerotinia sclerotiorum (strain ATCC 18683 / 1980 / Ss-1)</name>
    <name type="common">White mold</name>
    <name type="synonym">Whetzelinia sclerotiorum</name>
    <dbReference type="NCBI Taxonomy" id="665079"/>
    <lineage>
        <taxon>Eukaryota</taxon>
        <taxon>Fungi</taxon>
        <taxon>Dikarya</taxon>
        <taxon>Ascomycota</taxon>
        <taxon>Pezizomycotina</taxon>
        <taxon>Leotiomycetes</taxon>
        <taxon>Helotiales</taxon>
        <taxon>Sclerotiniaceae</taxon>
        <taxon>Sclerotinia</taxon>
    </lineage>
</organism>
<name>A0A1D9Q0J1_SCLS1</name>
<evidence type="ECO:0000313" key="2">
    <source>
        <dbReference type="EMBL" id="APA08488.1"/>
    </source>
</evidence>
<feature type="region of interest" description="Disordered" evidence="1">
    <location>
        <begin position="1"/>
        <end position="25"/>
    </location>
</feature>
<dbReference type="AlphaFoldDB" id="A0A1D9Q0J1"/>
<reference evidence="3" key="1">
    <citation type="journal article" date="2017" name="Genome Biol. Evol.">
        <title>The complete genome sequence of the phytopathogenic fungus Sclerotinia sclerotiorum reveals insights into the genome architecture of broad host range pathogens.</title>
        <authorList>
            <person name="Derbyshire M."/>
            <person name="Denton-Giles M."/>
            <person name="Hegedus D."/>
            <person name="Seifbarghy S."/>
            <person name="Rollins J."/>
            <person name="van Kan J."/>
            <person name="Seidl M.F."/>
            <person name="Faino L."/>
            <person name="Mbengue M."/>
            <person name="Navaud O."/>
            <person name="Raffaele S."/>
            <person name="Hammond-Kosack K."/>
            <person name="Heard S."/>
            <person name="Oliver R."/>
        </authorList>
    </citation>
    <scope>NUCLEOTIDE SEQUENCE [LARGE SCALE GENOMIC DNA]</scope>
    <source>
        <strain evidence="3">ATCC 18683 / 1980 / Ss-1</strain>
    </source>
</reference>
<gene>
    <name evidence="2" type="ORF">sscle_04g032580</name>
</gene>
<protein>
    <submittedName>
        <fullName evidence="2">Uncharacterized protein</fullName>
    </submittedName>
</protein>